<proteinExistence type="predicted"/>
<evidence type="ECO:0000313" key="4">
    <source>
        <dbReference type="Proteomes" id="UP000076584"/>
    </source>
</evidence>
<dbReference type="AlphaFoldDB" id="A0A166SFD0"/>
<keyword evidence="2" id="KW-1133">Transmembrane helix</keyword>
<feature type="transmembrane region" description="Helical" evidence="2">
    <location>
        <begin position="226"/>
        <end position="250"/>
    </location>
</feature>
<name>A0A166SFD0_COLIC</name>
<evidence type="ECO:0000313" key="3">
    <source>
        <dbReference type="EMBL" id="KZL70662.1"/>
    </source>
</evidence>
<keyword evidence="2" id="KW-0472">Membrane</keyword>
<reference evidence="3 4" key="1">
    <citation type="submission" date="2015-06" db="EMBL/GenBank/DDBJ databases">
        <title>Survival trade-offs in plant roots during colonization by closely related pathogenic and mutualistic fungi.</title>
        <authorList>
            <person name="Hacquard S."/>
            <person name="Kracher B."/>
            <person name="Hiruma K."/>
            <person name="Weinman A."/>
            <person name="Muench P."/>
            <person name="Garrido Oter R."/>
            <person name="Ver Loren van Themaat E."/>
            <person name="Dallerey J.-F."/>
            <person name="Damm U."/>
            <person name="Henrissat B."/>
            <person name="Lespinet O."/>
            <person name="Thon M."/>
            <person name="Kemen E."/>
            <person name="McHardy A.C."/>
            <person name="Schulze-Lefert P."/>
            <person name="O'Connell R.J."/>
        </authorList>
    </citation>
    <scope>NUCLEOTIDE SEQUENCE [LARGE SCALE GENOMIC DNA]</scope>
    <source>
        <strain evidence="3 4">MAFF 238704</strain>
    </source>
</reference>
<feature type="non-terminal residue" evidence="3">
    <location>
        <position position="1"/>
    </location>
</feature>
<protein>
    <submittedName>
        <fullName evidence="3">Uncharacterized protein</fullName>
    </submittedName>
</protein>
<sequence>LVANLYTRRRLCMYLLLSFPRDPVHSSPFLCRPNHRQQDAAPKMHPPRWLLATASLATLASGQKCYWPDGGEATSVVACPVAGGTEAASCCFQNHYCMSNGLCFSKTELSFYRGACTDQDWTTSGCPKYCDKEDIVGGVPGRHAGIALCGDSKYACQRSSNCANYTFGVPAGVMLLNQYLQSDLGNVATATATAPTSGSTAGTTGEPSAATCSSTAAASSGISTGAAAGIGVGVGAPLALAIGLLTVLLLREKKKTRAASSTQLQDGNAPTSPWAKSERTAYAPVEIQSQTTTPPELPSNHHGRHELS</sequence>
<organism evidence="3 4">
    <name type="scientific">Colletotrichum incanum</name>
    <name type="common">Soybean anthracnose fungus</name>
    <dbReference type="NCBI Taxonomy" id="1573173"/>
    <lineage>
        <taxon>Eukaryota</taxon>
        <taxon>Fungi</taxon>
        <taxon>Dikarya</taxon>
        <taxon>Ascomycota</taxon>
        <taxon>Pezizomycotina</taxon>
        <taxon>Sordariomycetes</taxon>
        <taxon>Hypocreomycetidae</taxon>
        <taxon>Glomerellales</taxon>
        <taxon>Glomerellaceae</taxon>
        <taxon>Colletotrichum</taxon>
        <taxon>Colletotrichum spaethianum species complex</taxon>
    </lineage>
</organism>
<dbReference type="STRING" id="1573173.A0A166SFD0"/>
<gene>
    <name evidence="3" type="ORF">CI238_01524</name>
</gene>
<feature type="compositionally biased region" description="Polar residues" evidence="1">
    <location>
        <begin position="258"/>
        <end position="271"/>
    </location>
</feature>
<keyword evidence="4" id="KW-1185">Reference proteome</keyword>
<feature type="region of interest" description="Disordered" evidence="1">
    <location>
        <begin position="192"/>
        <end position="212"/>
    </location>
</feature>
<accession>A0A166SFD0</accession>
<keyword evidence="2" id="KW-0812">Transmembrane</keyword>
<evidence type="ECO:0000256" key="1">
    <source>
        <dbReference type="SAM" id="MobiDB-lite"/>
    </source>
</evidence>
<feature type="region of interest" description="Disordered" evidence="1">
    <location>
        <begin position="257"/>
        <end position="308"/>
    </location>
</feature>
<dbReference type="Proteomes" id="UP000076584">
    <property type="component" value="Unassembled WGS sequence"/>
</dbReference>
<evidence type="ECO:0000256" key="2">
    <source>
        <dbReference type="SAM" id="Phobius"/>
    </source>
</evidence>
<comment type="caution">
    <text evidence="3">The sequence shown here is derived from an EMBL/GenBank/DDBJ whole genome shotgun (WGS) entry which is preliminary data.</text>
</comment>
<dbReference type="EMBL" id="LFIW01002438">
    <property type="protein sequence ID" value="KZL70662.1"/>
    <property type="molecule type" value="Genomic_DNA"/>
</dbReference>